<dbReference type="Gene3D" id="3.20.20.140">
    <property type="entry name" value="Metal-dependent hydrolases"/>
    <property type="match status" value="1"/>
</dbReference>
<dbReference type="SUPFAM" id="SSF51556">
    <property type="entry name" value="Metallo-dependent hydrolases"/>
    <property type="match status" value="1"/>
</dbReference>
<evidence type="ECO:0000256" key="1">
    <source>
        <dbReference type="SAM" id="MobiDB-lite"/>
    </source>
</evidence>
<feature type="region of interest" description="Disordered" evidence="1">
    <location>
        <begin position="333"/>
        <end position="356"/>
    </location>
</feature>
<accession>I0K7C6</accession>
<dbReference type="InterPro" id="IPR001130">
    <property type="entry name" value="TatD-like"/>
</dbReference>
<dbReference type="InterPro" id="IPR032466">
    <property type="entry name" value="Metal_Hydrolase"/>
</dbReference>
<keyword evidence="3" id="KW-1185">Reference proteome</keyword>
<sequence length="356" mass="39953">MYNARCTISALAPIVHRALYIIHFSLMNPSHAQEEEIRVDESVHEPVDFMTPIKGMTFFDPHIHMTSRTTDDYQAMADAGIVAIIEPAFWLGQPRTGLATFKDYYSSLVGWERFRSSQFGIKHYCTIGLNSREANNEPLAEQVMELLPLFAYKEGVVGIGEIGFDDQTAAEEKFYRAQLELAKEANLPVQIHTPHRNKKEGTERSMAIALEHGLDPGMVIVDHNNEETVKSVLDKGFWAAFTIYPFTKMGNERMVAVVEQYGPERIMVNSAADWGISDPLAIPKTAALMMMRGIPVEHIRQVTYQNAIDAFAQSGQINVADFESPSEIDQSQTFNGNTILRGGQQPRRDSKSIIIN</sequence>
<reference evidence="2 3" key="1">
    <citation type="journal article" date="2012" name="J. Bacteriol.">
        <title>Genome Sequence of Fibrella aestuarina BUZ 2T, a Filamentous Marine Bacterium.</title>
        <authorList>
            <person name="Filippini M."/>
            <person name="Qi W."/>
            <person name="Blom J."/>
            <person name="Goesmann A."/>
            <person name="Smits T.H."/>
            <person name="Bagheri H.C."/>
        </authorList>
    </citation>
    <scope>NUCLEOTIDE SEQUENCE [LARGE SCALE GENOMIC DNA]</scope>
    <source>
        <strain evidence="3">BUZ 2T</strain>
    </source>
</reference>
<dbReference type="AlphaFoldDB" id="I0K7C6"/>
<dbReference type="Pfam" id="PF01026">
    <property type="entry name" value="TatD_DNase"/>
    <property type="match status" value="1"/>
</dbReference>
<evidence type="ECO:0000313" key="2">
    <source>
        <dbReference type="EMBL" id="CCH00029.1"/>
    </source>
</evidence>
<evidence type="ECO:0000313" key="3">
    <source>
        <dbReference type="Proteomes" id="UP000011058"/>
    </source>
</evidence>
<dbReference type="STRING" id="1166018.FAES_2020"/>
<gene>
    <name evidence="2" type="ORF">FAES_2020</name>
</gene>
<name>I0K7C6_9BACT</name>
<dbReference type="Proteomes" id="UP000011058">
    <property type="component" value="Chromosome"/>
</dbReference>
<dbReference type="InterPro" id="IPR012022">
    <property type="entry name" value="UCP005295"/>
</dbReference>
<organism evidence="2 3">
    <name type="scientific">Fibrella aestuarina BUZ 2</name>
    <dbReference type="NCBI Taxonomy" id="1166018"/>
    <lineage>
        <taxon>Bacteria</taxon>
        <taxon>Pseudomonadati</taxon>
        <taxon>Bacteroidota</taxon>
        <taxon>Cytophagia</taxon>
        <taxon>Cytophagales</taxon>
        <taxon>Spirosomataceae</taxon>
        <taxon>Fibrella</taxon>
    </lineage>
</organism>
<dbReference type="GO" id="GO:0016788">
    <property type="term" value="F:hydrolase activity, acting on ester bonds"/>
    <property type="evidence" value="ECO:0007669"/>
    <property type="project" value="InterPro"/>
</dbReference>
<dbReference type="PANTHER" id="PTHR42658">
    <property type="entry name" value="HYDROLASE TATD"/>
    <property type="match status" value="1"/>
</dbReference>
<dbReference type="eggNOG" id="COG1099">
    <property type="taxonomic scope" value="Bacteria"/>
</dbReference>
<feature type="compositionally biased region" description="Basic and acidic residues" evidence="1">
    <location>
        <begin position="346"/>
        <end position="356"/>
    </location>
</feature>
<dbReference type="EMBL" id="HE796683">
    <property type="protein sequence ID" value="CCH00029.1"/>
    <property type="molecule type" value="Genomic_DNA"/>
</dbReference>
<dbReference type="PANTHER" id="PTHR42658:SF1">
    <property type="entry name" value="HYDROLASE TATD"/>
    <property type="match status" value="1"/>
</dbReference>
<protein>
    <submittedName>
        <fullName evidence="2">TatD-related deoxyribonuclease</fullName>
    </submittedName>
</protein>
<dbReference type="KEGG" id="fae:FAES_2020"/>
<proteinExistence type="predicted"/>
<dbReference type="HOGENOM" id="CLU_061552_0_0_10"/>